<dbReference type="Proteomes" id="UP000824120">
    <property type="component" value="Chromosome 1"/>
</dbReference>
<name>A0A9J6AY29_SOLCO</name>
<proteinExistence type="predicted"/>
<evidence type="ECO:0000256" key="1">
    <source>
        <dbReference type="SAM" id="MobiDB-lite"/>
    </source>
</evidence>
<dbReference type="EMBL" id="JACXVP010000001">
    <property type="protein sequence ID" value="KAG5629509.1"/>
    <property type="molecule type" value="Genomic_DNA"/>
</dbReference>
<accession>A0A9J6AY29</accession>
<feature type="region of interest" description="Disordered" evidence="1">
    <location>
        <begin position="47"/>
        <end position="75"/>
    </location>
</feature>
<keyword evidence="3" id="KW-1185">Reference proteome</keyword>
<evidence type="ECO:0000313" key="3">
    <source>
        <dbReference type="Proteomes" id="UP000824120"/>
    </source>
</evidence>
<evidence type="ECO:0000313" key="2">
    <source>
        <dbReference type="EMBL" id="KAG5629509.1"/>
    </source>
</evidence>
<organism evidence="2 3">
    <name type="scientific">Solanum commersonii</name>
    <name type="common">Commerson's wild potato</name>
    <name type="synonym">Commerson's nightshade</name>
    <dbReference type="NCBI Taxonomy" id="4109"/>
    <lineage>
        <taxon>Eukaryota</taxon>
        <taxon>Viridiplantae</taxon>
        <taxon>Streptophyta</taxon>
        <taxon>Embryophyta</taxon>
        <taxon>Tracheophyta</taxon>
        <taxon>Spermatophyta</taxon>
        <taxon>Magnoliopsida</taxon>
        <taxon>eudicotyledons</taxon>
        <taxon>Gunneridae</taxon>
        <taxon>Pentapetalae</taxon>
        <taxon>asterids</taxon>
        <taxon>lamiids</taxon>
        <taxon>Solanales</taxon>
        <taxon>Solanaceae</taxon>
        <taxon>Solanoideae</taxon>
        <taxon>Solaneae</taxon>
        <taxon>Solanum</taxon>
    </lineage>
</organism>
<comment type="caution">
    <text evidence="2">The sequence shown here is derived from an EMBL/GenBank/DDBJ whole genome shotgun (WGS) entry which is preliminary data.</text>
</comment>
<dbReference type="AlphaFoldDB" id="A0A9J6AY29"/>
<sequence>MVRGRGRGCGRGRGRLKNEHLTTFGSSVIMGKQVITPLLSAMQLTVQPGTSEGSNPMKELDLSSPVGPSTDLVSGEQTPIPTHSVDLEIEVETDEPGATWASLFKDNRSAQNGMNLTYIPPKLVNGKIVVQLDENEVEQEAEKWKCALIVFVIGEKPGFNYMRRYIEHYWKDIADPAPESMGGIIVSPVVATVTSEPIPTHQIMLDPGARGLQQNLKVNEQQGPMKDKGKLVATTSVFSEDKFPEL</sequence>
<dbReference type="PANTHER" id="PTHR33233:SF17">
    <property type="entry name" value="DUF4283 DOMAIN-CONTAINING PROTEIN"/>
    <property type="match status" value="1"/>
</dbReference>
<gene>
    <name evidence="2" type="ORF">H5410_001226</name>
</gene>
<reference evidence="2 3" key="1">
    <citation type="submission" date="2020-09" db="EMBL/GenBank/DDBJ databases">
        <title>De no assembly of potato wild relative species, Solanum commersonii.</title>
        <authorList>
            <person name="Cho K."/>
        </authorList>
    </citation>
    <scope>NUCLEOTIDE SEQUENCE [LARGE SCALE GENOMIC DNA]</scope>
    <source>
        <strain evidence="2">LZ3.2</strain>
        <tissue evidence="2">Leaf</tissue>
    </source>
</reference>
<dbReference type="OrthoDB" id="1305932at2759"/>
<protein>
    <submittedName>
        <fullName evidence="2">Uncharacterized protein</fullName>
    </submittedName>
</protein>
<dbReference type="PANTHER" id="PTHR33233">
    <property type="entry name" value="ENDONUCLEASE/EXONUCLEASE/PHOSPHATASE"/>
    <property type="match status" value="1"/>
</dbReference>